<organism evidence="1 2">
    <name type="scientific">Hibiscus sabdariffa</name>
    <name type="common">roselle</name>
    <dbReference type="NCBI Taxonomy" id="183260"/>
    <lineage>
        <taxon>Eukaryota</taxon>
        <taxon>Viridiplantae</taxon>
        <taxon>Streptophyta</taxon>
        <taxon>Embryophyta</taxon>
        <taxon>Tracheophyta</taxon>
        <taxon>Spermatophyta</taxon>
        <taxon>Magnoliopsida</taxon>
        <taxon>eudicotyledons</taxon>
        <taxon>Gunneridae</taxon>
        <taxon>Pentapetalae</taxon>
        <taxon>rosids</taxon>
        <taxon>malvids</taxon>
        <taxon>Malvales</taxon>
        <taxon>Malvaceae</taxon>
        <taxon>Malvoideae</taxon>
        <taxon>Hibiscus</taxon>
    </lineage>
</organism>
<reference evidence="1 2" key="1">
    <citation type="journal article" date="2024" name="G3 (Bethesda)">
        <title>Genome assembly of Hibiscus sabdariffa L. provides insights into metabolisms of medicinal natural products.</title>
        <authorList>
            <person name="Kim T."/>
        </authorList>
    </citation>
    <scope>NUCLEOTIDE SEQUENCE [LARGE SCALE GENOMIC DNA]</scope>
    <source>
        <strain evidence="1">TK-2024</strain>
        <tissue evidence="1">Old leaves</tissue>
    </source>
</reference>
<protein>
    <submittedName>
        <fullName evidence="1">Uncharacterized protein</fullName>
    </submittedName>
</protein>
<name>A0ABR2DGB5_9ROSI</name>
<accession>A0ABR2DGB5</accession>
<proteinExistence type="predicted"/>
<comment type="caution">
    <text evidence="1">The sequence shown here is derived from an EMBL/GenBank/DDBJ whole genome shotgun (WGS) entry which is preliminary data.</text>
</comment>
<evidence type="ECO:0000313" key="2">
    <source>
        <dbReference type="Proteomes" id="UP001472677"/>
    </source>
</evidence>
<dbReference type="Proteomes" id="UP001472677">
    <property type="component" value="Unassembled WGS sequence"/>
</dbReference>
<sequence length="114" mass="13021">MVDGSNSVKKYFSFLSSLQAFVSLFTAISSPSLSTPLCTSAYHFFSTKFSASHEHEVKFSDKKEIEHKKQVEDRHELKALVATKISSKEKHLQKGTEQLKQSEKHLCRRLCLFP</sequence>
<gene>
    <name evidence="1" type="ORF">V6N12_044103</name>
</gene>
<dbReference type="EMBL" id="JBBPBM010000028">
    <property type="protein sequence ID" value="KAK8537962.1"/>
    <property type="molecule type" value="Genomic_DNA"/>
</dbReference>
<keyword evidence="2" id="KW-1185">Reference proteome</keyword>
<evidence type="ECO:0000313" key="1">
    <source>
        <dbReference type="EMBL" id="KAK8537962.1"/>
    </source>
</evidence>